<dbReference type="Pfam" id="PF12796">
    <property type="entry name" value="Ank_2"/>
    <property type="match status" value="3"/>
</dbReference>
<dbReference type="HOGENOM" id="CLU_544094_0_0_1"/>
<feature type="repeat" description="ANK" evidence="3">
    <location>
        <begin position="201"/>
        <end position="233"/>
    </location>
</feature>
<feature type="repeat" description="ANK" evidence="3">
    <location>
        <begin position="335"/>
        <end position="356"/>
    </location>
</feature>
<dbReference type="SMART" id="SM00248">
    <property type="entry name" value="ANK"/>
    <property type="match status" value="8"/>
</dbReference>
<evidence type="ECO:0000256" key="2">
    <source>
        <dbReference type="ARBA" id="ARBA00023043"/>
    </source>
</evidence>
<name>A0A0A1UQ16_9HYPO</name>
<dbReference type="AlphaFoldDB" id="A0A0A1UQ16"/>
<accession>A0A0A1UQ16</accession>
<proteinExistence type="predicted"/>
<dbReference type="Gene3D" id="1.25.40.20">
    <property type="entry name" value="Ankyrin repeat-containing domain"/>
    <property type="match status" value="2"/>
</dbReference>
<evidence type="ECO:0000313" key="5">
    <source>
        <dbReference type="Proteomes" id="UP000030151"/>
    </source>
</evidence>
<dbReference type="InterPro" id="IPR002110">
    <property type="entry name" value="Ankyrin_rpt"/>
</dbReference>
<comment type="caution">
    <text evidence="4">The sequence shown here is derived from an EMBL/GenBank/DDBJ whole genome shotgun (WGS) entry which is preliminary data.</text>
</comment>
<dbReference type="InterPro" id="IPR036770">
    <property type="entry name" value="Ankyrin_rpt-contain_sf"/>
</dbReference>
<evidence type="ECO:0000313" key="4">
    <source>
        <dbReference type="EMBL" id="EXU96965.1"/>
    </source>
</evidence>
<dbReference type="Proteomes" id="UP000030151">
    <property type="component" value="Unassembled WGS sequence"/>
</dbReference>
<evidence type="ECO:0000256" key="3">
    <source>
        <dbReference type="PROSITE-ProRule" id="PRU00023"/>
    </source>
</evidence>
<dbReference type="EMBL" id="JELW01000042">
    <property type="protein sequence ID" value="EXU96965.1"/>
    <property type="molecule type" value="Genomic_DNA"/>
</dbReference>
<feature type="repeat" description="ANK" evidence="3">
    <location>
        <begin position="168"/>
        <end position="200"/>
    </location>
</feature>
<dbReference type="PROSITE" id="PS50297">
    <property type="entry name" value="ANK_REP_REGION"/>
    <property type="match status" value="3"/>
</dbReference>
<organism evidence="4 5">
    <name type="scientific">Metarhizium robertsii</name>
    <dbReference type="NCBI Taxonomy" id="568076"/>
    <lineage>
        <taxon>Eukaryota</taxon>
        <taxon>Fungi</taxon>
        <taxon>Dikarya</taxon>
        <taxon>Ascomycota</taxon>
        <taxon>Pezizomycotina</taxon>
        <taxon>Sordariomycetes</taxon>
        <taxon>Hypocreomycetidae</taxon>
        <taxon>Hypocreales</taxon>
        <taxon>Clavicipitaceae</taxon>
        <taxon>Metarhizium</taxon>
    </lineage>
</organism>
<dbReference type="SUPFAM" id="SSF48403">
    <property type="entry name" value="Ankyrin repeat"/>
    <property type="match status" value="1"/>
</dbReference>
<protein>
    <submittedName>
        <fullName evidence="4">Ankyrin repeat protein</fullName>
    </submittedName>
</protein>
<feature type="repeat" description="ANK" evidence="3">
    <location>
        <begin position="301"/>
        <end position="334"/>
    </location>
</feature>
<keyword evidence="2 3" id="KW-0040">ANK repeat</keyword>
<dbReference type="PROSITE" id="PS50088">
    <property type="entry name" value="ANK_REPEAT"/>
    <property type="match status" value="4"/>
</dbReference>
<gene>
    <name evidence="4" type="ORF">X797_009882</name>
</gene>
<evidence type="ECO:0000256" key="1">
    <source>
        <dbReference type="ARBA" id="ARBA00022737"/>
    </source>
</evidence>
<sequence length="491" mass="54324">MDISRFLPNEVIGIIADHLVSEVDLFHLGQTNRLFSQIAIPRLYRLAAKKPQGILHMASLQGQSGVSVDGFSLAFNAVRRNHIGVLDFIAQSRGEEPFNARQLSILARASCFYTTIHFNILRHLLNDFGASLDPQQLRECLRNAIHTRNIECVQLLLDKGADPSSVTDGRTPLELAVTRGNLDIINMLLEHGANMHNPSDGGLTLLHIAAQYGYVDVLKVLLNRGFDPPVTTAGVRTPLQLAICNERIAAACFLIQKTTNHGASMQTFLSAMHHGAAVTLAVLHLKAGVARDGLINTRDRVGRTVLFMAARQGLKPRIVQEFVNRGADPRIADHFGTTPIFAAARNGHIDVVRQLLVIEPGLIESTDNLYGGHSLLYWAQRSGNRQLVDLLREALRRAGLEDPKDVLGQSYIREDAHGRQWKRACDVCARRLPVGDIMKCEVCCGGHFFMCPECYCHGKCLDETHQVDDWTHCRACGDRANCGCNWVSNVE</sequence>
<reference evidence="4 5" key="1">
    <citation type="submission" date="2014-02" db="EMBL/GenBank/DDBJ databases">
        <title>The genome sequence of the entomopathogenic fungus Metarhizium robertsii ARSEF 2575.</title>
        <authorList>
            <person name="Giuliano Garisto Donzelli B."/>
            <person name="Roe B.A."/>
            <person name="Macmil S.L."/>
            <person name="Krasnoff S.B."/>
            <person name="Gibson D.M."/>
        </authorList>
    </citation>
    <scope>NUCLEOTIDE SEQUENCE [LARGE SCALE GENOMIC DNA]</scope>
    <source>
        <strain evidence="4 5">ARSEF 2575</strain>
    </source>
</reference>
<keyword evidence="1" id="KW-0677">Repeat</keyword>
<dbReference type="PANTHER" id="PTHR24178">
    <property type="entry name" value="MOLTING PROTEIN MLT-4"/>
    <property type="match status" value="1"/>
</dbReference>